<keyword evidence="4" id="KW-1185">Reference proteome</keyword>
<dbReference type="InterPro" id="IPR012347">
    <property type="entry name" value="Ferritin-like"/>
</dbReference>
<feature type="coiled-coil region" evidence="1">
    <location>
        <begin position="163"/>
        <end position="190"/>
    </location>
</feature>
<protein>
    <recommendedName>
        <fullName evidence="2">DUF4439 domain-containing protein</fullName>
    </recommendedName>
</protein>
<sequence length="298" mass="31080">MSAPNRYAFHVIMQRLSPAPFVRPLALALVGALGLSACSLVPKPEPDPALTALYQRAAADATAAADAADPDTEALRSGDAQELKGEIERLCGHYDDGSVPSSCDVTATDAGSVDTSTPATTQILDTIAQVPQESLPVVVPEFVDLAARGATLPALHSADLSTATNSTMKKEELSQDVEALTEQLKQEYALIYGLGVALAFADSDLQQRVTDAIAQHREIASVLEASFPAGTTAPAPEAGYSLDQYTVPADAATAAQFVDEALADRAESWAATASTAHAESWRYQSLIIAGIVAQEQAG</sequence>
<keyword evidence="1" id="KW-0175">Coiled coil</keyword>
<evidence type="ECO:0000256" key="1">
    <source>
        <dbReference type="SAM" id="Coils"/>
    </source>
</evidence>
<dbReference type="STRING" id="1224164.B843_08270"/>
<feature type="domain" description="DUF4439" evidence="2">
    <location>
        <begin position="179"/>
        <end position="277"/>
    </location>
</feature>
<dbReference type="HOGENOM" id="CLU_080105_0_0_11"/>
<dbReference type="Proteomes" id="UP000019222">
    <property type="component" value="Chromosome"/>
</dbReference>
<dbReference type="InterPro" id="IPR009078">
    <property type="entry name" value="Ferritin-like_SF"/>
</dbReference>
<dbReference type="InterPro" id="IPR029447">
    <property type="entry name" value="DUF4439"/>
</dbReference>
<dbReference type="EMBL" id="CP004353">
    <property type="protein sequence ID" value="AHI23039.1"/>
    <property type="molecule type" value="Genomic_DNA"/>
</dbReference>
<evidence type="ECO:0000313" key="4">
    <source>
        <dbReference type="Proteomes" id="UP000019222"/>
    </source>
</evidence>
<evidence type="ECO:0000259" key="2">
    <source>
        <dbReference type="Pfam" id="PF14530"/>
    </source>
</evidence>
<dbReference type="KEGG" id="cvt:B843_08270"/>
<proteinExistence type="predicted"/>
<dbReference type="SUPFAM" id="SSF47240">
    <property type="entry name" value="Ferritin-like"/>
    <property type="match status" value="1"/>
</dbReference>
<organism evidence="3 4">
    <name type="scientific">Corynebacterium vitaeruminis DSM 20294</name>
    <dbReference type="NCBI Taxonomy" id="1224164"/>
    <lineage>
        <taxon>Bacteria</taxon>
        <taxon>Bacillati</taxon>
        <taxon>Actinomycetota</taxon>
        <taxon>Actinomycetes</taxon>
        <taxon>Mycobacteriales</taxon>
        <taxon>Corynebacteriaceae</taxon>
        <taxon>Corynebacterium</taxon>
    </lineage>
</organism>
<dbReference type="AlphaFoldDB" id="W5Y289"/>
<gene>
    <name evidence="3" type="ORF">B843_08270</name>
</gene>
<accession>W5Y289</accession>
<dbReference type="Pfam" id="PF14530">
    <property type="entry name" value="DUF4439"/>
    <property type="match status" value="1"/>
</dbReference>
<reference evidence="3 4" key="1">
    <citation type="submission" date="2013-02" db="EMBL/GenBank/DDBJ databases">
        <title>The complete genome sequence of Corynebacterium vitaeruminis DSM 20294.</title>
        <authorList>
            <person name="Ruckert C."/>
            <person name="Albersmeier A."/>
            <person name="Kalinowski J."/>
        </authorList>
    </citation>
    <scope>NUCLEOTIDE SEQUENCE [LARGE SCALE GENOMIC DNA]</scope>
    <source>
        <strain evidence="4">ATCC 10234</strain>
    </source>
</reference>
<name>W5Y289_9CORY</name>
<dbReference type="PATRIC" id="fig|1224164.3.peg.1667"/>
<dbReference type="Gene3D" id="1.20.1260.10">
    <property type="match status" value="1"/>
</dbReference>
<evidence type="ECO:0000313" key="3">
    <source>
        <dbReference type="EMBL" id="AHI23039.1"/>
    </source>
</evidence>
<dbReference type="eggNOG" id="ENOG5032CNP">
    <property type="taxonomic scope" value="Bacteria"/>
</dbReference>